<feature type="chain" id="PRO_5031271413" evidence="2">
    <location>
        <begin position="27"/>
        <end position="169"/>
    </location>
</feature>
<accession>A0A7W0C8V6</accession>
<dbReference type="SUPFAM" id="SSF158791">
    <property type="entry name" value="MgtE N-terminal domain-like"/>
    <property type="match status" value="1"/>
</dbReference>
<keyword evidence="3" id="KW-0969">Cilium</keyword>
<reference evidence="3 4" key="1">
    <citation type="submission" date="2020-07" db="EMBL/GenBank/DDBJ databases">
        <title>Genomic Encyclopedia of Type Strains, Phase IV (KMG-IV): sequencing the most valuable type-strain genomes for metagenomic binning, comparative biology and taxonomic classification.</title>
        <authorList>
            <person name="Goeker M."/>
        </authorList>
    </citation>
    <scope>NUCLEOTIDE SEQUENCE [LARGE SCALE GENOMIC DNA]</scope>
    <source>
        <strain evidence="3 4">DSM 17721</strain>
    </source>
</reference>
<dbReference type="Proteomes" id="UP000525298">
    <property type="component" value="Unassembled WGS sequence"/>
</dbReference>
<keyword evidence="4" id="KW-1185">Reference proteome</keyword>
<dbReference type="AlphaFoldDB" id="A0A7W0C8V6"/>
<feature type="coiled-coil region" evidence="1">
    <location>
        <begin position="42"/>
        <end position="111"/>
    </location>
</feature>
<keyword evidence="1" id="KW-0175">Coiled coil</keyword>
<name>A0A7W0C8V6_9BACT</name>
<dbReference type="RefSeq" id="WP_181550949.1">
    <property type="nucleotide sequence ID" value="NZ_JACDUS010000003.1"/>
</dbReference>
<sequence>MKLGLQVIVCMAAVALAGLAAPDARAQEPEVIFECEDIGTEARRMLDRLQQERRKFAERERQLDRRENELKILQEEVDKKIEQLKTLRSKLDQMLAEKEQTENEKVKQLSKIYQKRNPAGAAASLAAMDKDLAVSVLSMMRDKYAGEILDNMEQETAVAYSTSLGRLNP</sequence>
<proteinExistence type="predicted"/>
<protein>
    <submittedName>
        <fullName evidence="3">Flagellar motility protein MotE (MotC chaperone)</fullName>
    </submittedName>
</protein>
<evidence type="ECO:0000256" key="1">
    <source>
        <dbReference type="SAM" id="Coils"/>
    </source>
</evidence>
<evidence type="ECO:0000313" key="4">
    <source>
        <dbReference type="Proteomes" id="UP000525298"/>
    </source>
</evidence>
<evidence type="ECO:0000313" key="3">
    <source>
        <dbReference type="EMBL" id="MBA2881302.1"/>
    </source>
</evidence>
<organism evidence="3 4">
    <name type="scientific">Desulfosalsimonas propionicica</name>
    <dbReference type="NCBI Taxonomy" id="332175"/>
    <lineage>
        <taxon>Bacteria</taxon>
        <taxon>Pseudomonadati</taxon>
        <taxon>Thermodesulfobacteriota</taxon>
        <taxon>Desulfobacteria</taxon>
        <taxon>Desulfobacterales</taxon>
        <taxon>Desulfosalsimonadaceae</taxon>
        <taxon>Desulfosalsimonas</taxon>
    </lineage>
</organism>
<gene>
    <name evidence="3" type="ORF">HNR65_001628</name>
</gene>
<comment type="caution">
    <text evidence="3">The sequence shown here is derived from an EMBL/GenBank/DDBJ whole genome shotgun (WGS) entry which is preliminary data.</text>
</comment>
<keyword evidence="2" id="KW-0732">Signal</keyword>
<dbReference type="EMBL" id="JACDUS010000003">
    <property type="protein sequence ID" value="MBA2881302.1"/>
    <property type="molecule type" value="Genomic_DNA"/>
</dbReference>
<keyword evidence="3" id="KW-0282">Flagellum</keyword>
<evidence type="ECO:0000256" key="2">
    <source>
        <dbReference type="SAM" id="SignalP"/>
    </source>
</evidence>
<feature type="signal peptide" evidence="2">
    <location>
        <begin position="1"/>
        <end position="26"/>
    </location>
</feature>
<keyword evidence="3" id="KW-0966">Cell projection</keyword>